<protein>
    <recommendedName>
        <fullName evidence="2">Antitoxin</fullName>
    </recommendedName>
</protein>
<dbReference type="SUPFAM" id="SSF143120">
    <property type="entry name" value="YefM-like"/>
    <property type="match status" value="1"/>
</dbReference>
<organism evidence="3 4">
    <name type="scientific">Actinomycetospora atypica</name>
    <dbReference type="NCBI Taxonomy" id="1290095"/>
    <lineage>
        <taxon>Bacteria</taxon>
        <taxon>Bacillati</taxon>
        <taxon>Actinomycetota</taxon>
        <taxon>Actinomycetes</taxon>
        <taxon>Pseudonocardiales</taxon>
        <taxon>Pseudonocardiaceae</taxon>
        <taxon>Actinomycetospora</taxon>
    </lineage>
</organism>
<comment type="similarity">
    <text evidence="1 2">Belongs to the phD/YefM antitoxin family.</text>
</comment>
<name>A0ABV9YN90_9PSEU</name>
<evidence type="ECO:0000313" key="4">
    <source>
        <dbReference type="Proteomes" id="UP001595947"/>
    </source>
</evidence>
<reference evidence="4" key="1">
    <citation type="journal article" date="2019" name="Int. J. Syst. Evol. Microbiol.">
        <title>The Global Catalogue of Microorganisms (GCM) 10K type strain sequencing project: providing services to taxonomists for standard genome sequencing and annotation.</title>
        <authorList>
            <consortium name="The Broad Institute Genomics Platform"/>
            <consortium name="The Broad Institute Genome Sequencing Center for Infectious Disease"/>
            <person name="Wu L."/>
            <person name="Ma J."/>
        </authorList>
    </citation>
    <scope>NUCLEOTIDE SEQUENCE [LARGE SCALE GENOMIC DNA]</scope>
    <source>
        <strain evidence="4">CGMCC 4.7093</strain>
    </source>
</reference>
<keyword evidence="4" id="KW-1185">Reference proteome</keyword>
<dbReference type="RefSeq" id="WP_378037414.1">
    <property type="nucleotide sequence ID" value="NZ_JBHSIV010000019.1"/>
</dbReference>
<comment type="caution">
    <text evidence="3">The sequence shown here is derived from an EMBL/GenBank/DDBJ whole genome shotgun (WGS) entry which is preliminary data.</text>
</comment>
<comment type="function">
    <text evidence="2">Antitoxin component of a type II toxin-antitoxin (TA) system.</text>
</comment>
<accession>A0ABV9YN90</accession>
<dbReference type="Proteomes" id="UP001595947">
    <property type="component" value="Unassembled WGS sequence"/>
</dbReference>
<dbReference type="InterPro" id="IPR006442">
    <property type="entry name" value="Antitoxin_Phd/YefM"/>
</dbReference>
<dbReference type="Pfam" id="PF02604">
    <property type="entry name" value="PhdYeFM_antitox"/>
    <property type="match status" value="1"/>
</dbReference>
<dbReference type="InterPro" id="IPR036165">
    <property type="entry name" value="YefM-like_sf"/>
</dbReference>
<sequence length="86" mass="9597">MTEQVNVYEAKTQLSRLLERVEAGEEIVIARHGRPVARLVPEQRKVGARRLGGLEGKIRVIGDWHEGDEEIADMILGRELDVSPPG</sequence>
<dbReference type="EMBL" id="JBHSIV010000019">
    <property type="protein sequence ID" value="MFC5064066.1"/>
    <property type="molecule type" value="Genomic_DNA"/>
</dbReference>
<gene>
    <name evidence="3" type="ORF">ACFPBZ_17730</name>
</gene>
<dbReference type="InterPro" id="IPR051416">
    <property type="entry name" value="phD-YefM_TA_antitoxins"/>
</dbReference>
<dbReference type="PANTHER" id="PTHR35377">
    <property type="entry name" value="ANTITOXIN VAPB49-RELATED-RELATED"/>
    <property type="match status" value="1"/>
</dbReference>
<evidence type="ECO:0000256" key="2">
    <source>
        <dbReference type="RuleBase" id="RU362080"/>
    </source>
</evidence>
<dbReference type="Gene3D" id="3.40.1620.10">
    <property type="entry name" value="YefM-like domain"/>
    <property type="match status" value="1"/>
</dbReference>
<evidence type="ECO:0000313" key="3">
    <source>
        <dbReference type="EMBL" id="MFC5064066.1"/>
    </source>
</evidence>
<proteinExistence type="inferred from homology"/>
<evidence type="ECO:0000256" key="1">
    <source>
        <dbReference type="ARBA" id="ARBA00009981"/>
    </source>
</evidence>
<dbReference type="NCBIfam" id="TIGR01552">
    <property type="entry name" value="phd_fam"/>
    <property type="match status" value="1"/>
</dbReference>